<dbReference type="AlphaFoldDB" id="A0A8T0HFR9"/>
<dbReference type="EMBL" id="CM026427">
    <property type="protein sequence ID" value="KAG0570150.1"/>
    <property type="molecule type" value="Genomic_DNA"/>
</dbReference>
<comment type="caution">
    <text evidence="1">The sequence shown here is derived from an EMBL/GenBank/DDBJ whole genome shotgun (WGS) entry which is preliminary data.</text>
</comment>
<proteinExistence type="predicted"/>
<reference evidence="1 2" key="1">
    <citation type="submission" date="2020-06" db="EMBL/GenBank/DDBJ databases">
        <title>WGS assembly of Ceratodon purpureus strain R40.</title>
        <authorList>
            <person name="Carey S.B."/>
            <person name="Jenkins J."/>
            <person name="Shu S."/>
            <person name="Lovell J.T."/>
            <person name="Sreedasyam A."/>
            <person name="Maumus F."/>
            <person name="Tiley G.P."/>
            <person name="Fernandez-Pozo N."/>
            <person name="Barry K."/>
            <person name="Chen C."/>
            <person name="Wang M."/>
            <person name="Lipzen A."/>
            <person name="Daum C."/>
            <person name="Saski C.A."/>
            <person name="Payton A.C."/>
            <person name="Mcbreen J.C."/>
            <person name="Conrad R.E."/>
            <person name="Kollar L.M."/>
            <person name="Olsson S."/>
            <person name="Huttunen S."/>
            <person name="Landis J.B."/>
            <person name="Wickett N.J."/>
            <person name="Johnson M.G."/>
            <person name="Rensing S.A."/>
            <person name="Grimwood J."/>
            <person name="Schmutz J."/>
            <person name="Mcdaniel S.F."/>
        </authorList>
    </citation>
    <scope>NUCLEOTIDE SEQUENCE [LARGE SCALE GENOMIC DNA]</scope>
    <source>
        <strain evidence="1 2">R40</strain>
    </source>
</reference>
<accession>A0A8T0HFR9</accession>
<evidence type="ECO:0000313" key="2">
    <source>
        <dbReference type="Proteomes" id="UP000822688"/>
    </source>
</evidence>
<dbReference type="Proteomes" id="UP000822688">
    <property type="component" value="Chromosome 6"/>
</dbReference>
<gene>
    <name evidence="1" type="ORF">KC19_6G142200</name>
</gene>
<sequence>MLCLEKSCNHFDDVLIACLGDRRPSGNVLITYQDEDEVSALLIHLQSSLPRFERSERTPYCFSSFPRQLANKTASELTRTSFHILLA</sequence>
<organism evidence="1 2">
    <name type="scientific">Ceratodon purpureus</name>
    <name type="common">Fire moss</name>
    <name type="synonym">Dicranum purpureum</name>
    <dbReference type="NCBI Taxonomy" id="3225"/>
    <lineage>
        <taxon>Eukaryota</taxon>
        <taxon>Viridiplantae</taxon>
        <taxon>Streptophyta</taxon>
        <taxon>Embryophyta</taxon>
        <taxon>Bryophyta</taxon>
        <taxon>Bryophytina</taxon>
        <taxon>Bryopsida</taxon>
        <taxon>Dicranidae</taxon>
        <taxon>Pseudoditrichales</taxon>
        <taxon>Ditrichaceae</taxon>
        <taxon>Ceratodon</taxon>
    </lineage>
</organism>
<keyword evidence="2" id="KW-1185">Reference proteome</keyword>
<evidence type="ECO:0000313" key="1">
    <source>
        <dbReference type="EMBL" id="KAG0570150.1"/>
    </source>
</evidence>
<name>A0A8T0HFR9_CERPU</name>
<protein>
    <submittedName>
        <fullName evidence="1">Uncharacterized protein</fullName>
    </submittedName>
</protein>